<evidence type="ECO:0000313" key="2">
    <source>
        <dbReference type="Proteomes" id="UP001153332"/>
    </source>
</evidence>
<dbReference type="Proteomes" id="UP001153332">
    <property type="component" value="Unassembled WGS sequence"/>
</dbReference>
<evidence type="ECO:0000313" key="1">
    <source>
        <dbReference type="EMBL" id="KAJ8128059.1"/>
    </source>
</evidence>
<reference evidence="1" key="1">
    <citation type="submission" date="2022-12" db="EMBL/GenBank/DDBJ databases">
        <title>Genome Sequence of Lasiodiplodia mahajangana.</title>
        <authorList>
            <person name="Buettner E."/>
        </authorList>
    </citation>
    <scope>NUCLEOTIDE SEQUENCE</scope>
    <source>
        <strain evidence="1">VT137</strain>
    </source>
</reference>
<protein>
    <submittedName>
        <fullName evidence="1">Uncharacterized protein</fullName>
    </submittedName>
</protein>
<gene>
    <name evidence="1" type="ORF">O1611_g5575</name>
</gene>
<keyword evidence="2" id="KW-1185">Reference proteome</keyword>
<accession>A0ACC2JKL9</accession>
<dbReference type="EMBL" id="JAPUUL010001199">
    <property type="protein sequence ID" value="KAJ8128059.1"/>
    <property type="molecule type" value="Genomic_DNA"/>
</dbReference>
<organism evidence="1 2">
    <name type="scientific">Lasiodiplodia mahajangana</name>
    <dbReference type="NCBI Taxonomy" id="1108764"/>
    <lineage>
        <taxon>Eukaryota</taxon>
        <taxon>Fungi</taxon>
        <taxon>Dikarya</taxon>
        <taxon>Ascomycota</taxon>
        <taxon>Pezizomycotina</taxon>
        <taxon>Dothideomycetes</taxon>
        <taxon>Dothideomycetes incertae sedis</taxon>
        <taxon>Botryosphaeriales</taxon>
        <taxon>Botryosphaeriaceae</taxon>
        <taxon>Lasiodiplodia</taxon>
    </lineage>
</organism>
<comment type="caution">
    <text evidence="1">The sequence shown here is derived from an EMBL/GenBank/DDBJ whole genome shotgun (WGS) entry which is preliminary data.</text>
</comment>
<proteinExistence type="predicted"/>
<name>A0ACC2JKL9_9PEZI</name>
<sequence>MSRDRFQLVEADISETNDLLKKAYLRRIDELLEENKSKTPDNHLRTSNAVDEEPDGSNDEGSGRPNDEEPGRPDDKGPDGPGSDGSDDEGSGRPNGTDEKMLEYTKLFSERLNDIILRLDRFSFTCRVWVESLSFWTDSIRSELARQEAVNSTESARNSHWIAAVASLYLPLTAAATILGVPVLGWRNDWKDLKFKSVKANNQSNGSSGDSDSADTGLPVVSGYIWIYVGLSLFFFLITGVSYTVYTWPKVNRYLAIFKRPLLGFVKWLISLGIWGAVGGTPKRALTYFRKLTTIWLWLLTISHGGVNDDAPIELPNRRSRVPVSTTQQAGSGSDATPSGYGSSNVPASSPAEIV</sequence>